<evidence type="ECO:0000313" key="3">
    <source>
        <dbReference type="EMBL" id="CAL6085098.1"/>
    </source>
</evidence>
<organism evidence="2">
    <name type="scientific">Hexamita inflata</name>
    <dbReference type="NCBI Taxonomy" id="28002"/>
    <lineage>
        <taxon>Eukaryota</taxon>
        <taxon>Metamonada</taxon>
        <taxon>Diplomonadida</taxon>
        <taxon>Hexamitidae</taxon>
        <taxon>Hexamitinae</taxon>
        <taxon>Hexamita</taxon>
    </lineage>
</organism>
<dbReference type="EMBL" id="CATOUU010000429">
    <property type="protein sequence ID" value="CAI9929303.1"/>
    <property type="molecule type" value="Genomic_DNA"/>
</dbReference>
<sequence>MNITSQLIENISLLQEIHTINHKIEQIQYKCMNRQRKHWTKNEDELLLHAVSVFGPINVDKLELVLVNKTKEQIYFRVRYLVRNPRILRERNIVGFQ</sequence>
<accession>A0AA86P082</accession>
<dbReference type="SUPFAM" id="SSF46689">
    <property type="entry name" value="Homeodomain-like"/>
    <property type="match status" value="1"/>
</dbReference>
<dbReference type="Proteomes" id="UP001642409">
    <property type="component" value="Unassembled WGS sequence"/>
</dbReference>
<dbReference type="AlphaFoldDB" id="A0AA86P082"/>
<gene>
    <name evidence="2" type="ORF">HINF_LOCUS16948</name>
    <name evidence="3" type="ORF">HINF_LOCUS62522</name>
</gene>
<dbReference type="InterPro" id="IPR001005">
    <property type="entry name" value="SANT/Myb"/>
</dbReference>
<comment type="caution">
    <text evidence="2">The sequence shown here is derived from an EMBL/GenBank/DDBJ whole genome shotgun (WGS) entry which is preliminary data.</text>
</comment>
<dbReference type="CDD" id="cd00167">
    <property type="entry name" value="SANT"/>
    <property type="match status" value="1"/>
</dbReference>
<evidence type="ECO:0000259" key="1">
    <source>
        <dbReference type="SMART" id="SM00717"/>
    </source>
</evidence>
<dbReference type="EMBL" id="CAXDID020000383">
    <property type="protein sequence ID" value="CAL6085098.1"/>
    <property type="molecule type" value="Genomic_DNA"/>
</dbReference>
<reference evidence="3 4" key="2">
    <citation type="submission" date="2024-07" db="EMBL/GenBank/DDBJ databases">
        <authorList>
            <person name="Akdeniz Z."/>
        </authorList>
    </citation>
    <scope>NUCLEOTIDE SEQUENCE [LARGE SCALE GENOMIC DNA]</scope>
</reference>
<feature type="domain" description="Myb-like" evidence="1">
    <location>
        <begin position="35"/>
        <end position="84"/>
    </location>
</feature>
<dbReference type="InterPro" id="IPR009057">
    <property type="entry name" value="Homeodomain-like_sf"/>
</dbReference>
<keyword evidence="4" id="KW-1185">Reference proteome</keyword>
<evidence type="ECO:0000313" key="4">
    <source>
        <dbReference type="Proteomes" id="UP001642409"/>
    </source>
</evidence>
<name>A0AA86P082_9EUKA</name>
<dbReference type="Gene3D" id="1.10.10.60">
    <property type="entry name" value="Homeodomain-like"/>
    <property type="match status" value="1"/>
</dbReference>
<dbReference type="SMART" id="SM00717">
    <property type="entry name" value="SANT"/>
    <property type="match status" value="1"/>
</dbReference>
<proteinExistence type="predicted"/>
<reference evidence="2" key="1">
    <citation type="submission" date="2023-06" db="EMBL/GenBank/DDBJ databases">
        <authorList>
            <person name="Kurt Z."/>
        </authorList>
    </citation>
    <scope>NUCLEOTIDE SEQUENCE</scope>
</reference>
<evidence type="ECO:0000313" key="2">
    <source>
        <dbReference type="EMBL" id="CAI9929303.1"/>
    </source>
</evidence>
<protein>
    <submittedName>
        <fullName evidence="2">SANT/Myb domain</fullName>
    </submittedName>
    <submittedName>
        <fullName evidence="3">SANT/Myb_domain</fullName>
    </submittedName>
</protein>